<dbReference type="EMBL" id="WKJL01000003">
    <property type="protein sequence ID" value="MRW83885.1"/>
    <property type="molecule type" value="Genomic_DNA"/>
</dbReference>
<reference evidence="2 3" key="1">
    <citation type="submission" date="2019-11" db="EMBL/GenBank/DDBJ databases">
        <title>Novel species isolated from a subtropical stream in China.</title>
        <authorList>
            <person name="Lu H."/>
        </authorList>
    </citation>
    <scope>NUCLEOTIDE SEQUENCE [LARGE SCALE GENOMIC DNA]</scope>
    <source>
        <strain evidence="2 3">FT26W</strain>
    </source>
</reference>
<feature type="chain" id="PRO_5032823049" evidence="1">
    <location>
        <begin position="32"/>
        <end position="126"/>
    </location>
</feature>
<sequence>MRILFQQRRLTSLIVSLAILLNLCAPAISHAMTALSANPLALEICSATPAAGVTAGKRAPSGLPAHGIKHCMLCAVHATGDAPPPAEAGLLAVLEGHDAYPALRPAASPPHLIWSDAQPRGPPAAA</sequence>
<dbReference type="Proteomes" id="UP000439986">
    <property type="component" value="Unassembled WGS sequence"/>
</dbReference>
<protein>
    <submittedName>
        <fullName evidence="2">DUF2946 domain-containing protein</fullName>
    </submittedName>
</protein>
<evidence type="ECO:0000313" key="2">
    <source>
        <dbReference type="EMBL" id="MRW83885.1"/>
    </source>
</evidence>
<comment type="caution">
    <text evidence="2">The sequence shown here is derived from an EMBL/GenBank/DDBJ whole genome shotgun (WGS) entry which is preliminary data.</text>
</comment>
<dbReference type="InterPro" id="IPR021333">
    <property type="entry name" value="DUF2946"/>
</dbReference>
<organism evidence="2 3">
    <name type="scientific">Duganella aquatilis</name>
    <dbReference type="NCBI Taxonomy" id="2666082"/>
    <lineage>
        <taxon>Bacteria</taxon>
        <taxon>Pseudomonadati</taxon>
        <taxon>Pseudomonadota</taxon>
        <taxon>Betaproteobacteria</taxon>
        <taxon>Burkholderiales</taxon>
        <taxon>Oxalobacteraceae</taxon>
        <taxon>Telluria group</taxon>
        <taxon>Duganella</taxon>
    </lineage>
</organism>
<gene>
    <name evidence="2" type="ORF">GJ698_07220</name>
</gene>
<dbReference type="AlphaFoldDB" id="A0A844D280"/>
<dbReference type="Pfam" id="PF11162">
    <property type="entry name" value="DUF2946"/>
    <property type="match status" value="1"/>
</dbReference>
<dbReference type="RefSeq" id="WP_154356930.1">
    <property type="nucleotide sequence ID" value="NZ_WKJL01000003.1"/>
</dbReference>
<proteinExistence type="predicted"/>
<keyword evidence="1" id="KW-0732">Signal</keyword>
<accession>A0A844D280</accession>
<evidence type="ECO:0000256" key="1">
    <source>
        <dbReference type="SAM" id="SignalP"/>
    </source>
</evidence>
<keyword evidence="3" id="KW-1185">Reference proteome</keyword>
<name>A0A844D280_9BURK</name>
<evidence type="ECO:0000313" key="3">
    <source>
        <dbReference type="Proteomes" id="UP000439986"/>
    </source>
</evidence>
<feature type="signal peptide" evidence="1">
    <location>
        <begin position="1"/>
        <end position="31"/>
    </location>
</feature>